<evidence type="ECO:0000256" key="5">
    <source>
        <dbReference type="ARBA" id="ARBA00022989"/>
    </source>
</evidence>
<sequence>MYIYNYKAYRGKAIIQGEILGETKEEIVTYLREHALTPIYITKKKRYRKQKGTNKELALFFKEWSALLMAGIPVDSSLPLLYAYRKRTSHLVLQQLERDVTGGKSISEAMRKSQWFPSFASALVHIGEESGTLAEQMHILATWFLQQASYRKKLLSSLVYPCFVLCLSLLFFFIAMFWILPAFSSLFTSLSIPIPLLTHIMLQMGVFFKTYIGWIGGFFLLLILFFYGYAKTTKGKEQKARFLFRCFWFRNLYTLRWTQALSYLLRAGYILSEALRQAAYVTDNEEAERQVLDMAMQVERGEPFGEVVQKSDFNRGFIVQLITIGMGSGKLPTSLEQIATLLAKESQGQIEKLTAWLAPVCILLSGLLTACLVTSIIFPLFAGITHIF</sequence>
<evidence type="ECO:0000256" key="3">
    <source>
        <dbReference type="ARBA" id="ARBA00022475"/>
    </source>
</evidence>
<feature type="transmembrane region" description="Helical" evidence="7">
    <location>
        <begin position="211"/>
        <end position="230"/>
    </location>
</feature>
<accession>A0A1B3WEX8</accession>
<dbReference type="PANTHER" id="PTHR30012">
    <property type="entry name" value="GENERAL SECRETION PATHWAY PROTEIN"/>
    <property type="match status" value="1"/>
</dbReference>
<evidence type="ECO:0000256" key="6">
    <source>
        <dbReference type="ARBA" id="ARBA00023136"/>
    </source>
</evidence>
<evidence type="ECO:0000256" key="7">
    <source>
        <dbReference type="SAM" id="Phobius"/>
    </source>
</evidence>
<feature type="transmembrane region" description="Helical" evidence="7">
    <location>
        <begin position="158"/>
        <end position="180"/>
    </location>
</feature>
<gene>
    <name evidence="9" type="ORF">BCB69_05990</name>
</gene>
<dbReference type="AlphaFoldDB" id="A0A1B3WEX8"/>
<dbReference type="STRING" id="39950.BCB69_05990"/>
<dbReference type="KEGG" id="dpn:BCB69_05990"/>
<dbReference type="Gene3D" id="1.20.81.30">
    <property type="entry name" value="Type II secretion system (T2SS), domain F"/>
    <property type="match status" value="2"/>
</dbReference>
<dbReference type="InterPro" id="IPR018076">
    <property type="entry name" value="T2SS_GspF_dom"/>
</dbReference>
<evidence type="ECO:0000256" key="2">
    <source>
        <dbReference type="ARBA" id="ARBA00005745"/>
    </source>
</evidence>
<keyword evidence="4 7" id="KW-0812">Transmembrane</keyword>
<evidence type="ECO:0000313" key="10">
    <source>
        <dbReference type="Proteomes" id="UP000094757"/>
    </source>
</evidence>
<dbReference type="RefSeq" id="WP_069177310.1">
    <property type="nucleotide sequence ID" value="NZ_CP017037.1"/>
</dbReference>
<reference evidence="10" key="1">
    <citation type="submission" date="2016-08" db="EMBL/GenBank/DDBJ databases">
        <authorList>
            <person name="Holder M.E."/>
            <person name="Ajami N.J."/>
            <person name="Petrosino J.F."/>
        </authorList>
    </citation>
    <scope>NUCLEOTIDE SEQUENCE [LARGE SCALE GENOMIC DNA]</scope>
    <source>
        <strain evidence="10">F0677</strain>
    </source>
</reference>
<dbReference type="Proteomes" id="UP000094757">
    <property type="component" value="Chromosome"/>
</dbReference>
<comment type="subcellular location">
    <subcellularLocation>
        <location evidence="1">Cell membrane</location>
        <topology evidence="1">Multi-pass membrane protein</topology>
    </subcellularLocation>
</comment>
<keyword evidence="3" id="KW-1003">Cell membrane</keyword>
<protein>
    <recommendedName>
        <fullName evidence="8">Type II secretion system protein GspF domain-containing protein</fullName>
    </recommendedName>
</protein>
<evidence type="ECO:0000259" key="8">
    <source>
        <dbReference type="Pfam" id="PF00482"/>
    </source>
</evidence>
<feature type="domain" description="Type II secretion system protein GspF" evidence="8">
    <location>
        <begin position="60"/>
        <end position="181"/>
    </location>
</feature>
<comment type="similarity">
    <text evidence="2">Belongs to the GSP F family.</text>
</comment>
<keyword evidence="5 7" id="KW-1133">Transmembrane helix</keyword>
<dbReference type="PANTHER" id="PTHR30012:SF0">
    <property type="entry name" value="TYPE II SECRETION SYSTEM PROTEIN F-RELATED"/>
    <property type="match status" value="1"/>
</dbReference>
<name>A0A1B3WEX8_9FIRM</name>
<dbReference type="EMBL" id="CP017037">
    <property type="protein sequence ID" value="AOH39532.1"/>
    <property type="molecule type" value="Genomic_DNA"/>
</dbReference>
<dbReference type="InterPro" id="IPR003004">
    <property type="entry name" value="GspF/PilC"/>
</dbReference>
<feature type="domain" description="Type II secretion system protein GspF" evidence="8">
    <location>
        <begin position="257"/>
        <end position="379"/>
    </location>
</feature>
<dbReference type="InterPro" id="IPR042094">
    <property type="entry name" value="T2SS_GspF_sf"/>
</dbReference>
<organism evidence="9 10">
    <name type="scientific">Dialister pneumosintes</name>
    <dbReference type="NCBI Taxonomy" id="39950"/>
    <lineage>
        <taxon>Bacteria</taxon>
        <taxon>Bacillati</taxon>
        <taxon>Bacillota</taxon>
        <taxon>Negativicutes</taxon>
        <taxon>Veillonellales</taxon>
        <taxon>Veillonellaceae</taxon>
        <taxon>Dialister</taxon>
    </lineage>
</organism>
<feature type="transmembrane region" description="Helical" evidence="7">
    <location>
        <begin position="356"/>
        <end position="382"/>
    </location>
</feature>
<evidence type="ECO:0000256" key="4">
    <source>
        <dbReference type="ARBA" id="ARBA00022692"/>
    </source>
</evidence>
<dbReference type="GO" id="GO:0005886">
    <property type="term" value="C:plasma membrane"/>
    <property type="evidence" value="ECO:0007669"/>
    <property type="project" value="UniProtKB-SubCell"/>
</dbReference>
<evidence type="ECO:0000256" key="1">
    <source>
        <dbReference type="ARBA" id="ARBA00004651"/>
    </source>
</evidence>
<keyword evidence="6 7" id="KW-0472">Membrane</keyword>
<proteinExistence type="inferred from homology"/>
<evidence type="ECO:0000313" key="9">
    <source>
        <dbReference type="EMBL" id="AOH39532.1"/>
    </source>
</evidence>
<dbReference type="Pfam" id="PF00482">
    <property type="entry name" value="T2SSF"/>
    <property type="match status" value="2"/>
</dbReference>